<evidence type="ECO:0000259" key="8">
    <source>
        <dbReference type="PROSITE" id="PS50018"/>
    </source>
</evidence>
<evidence type="ECO:0000256" key="4">
    <source>
        <dbReference type="SAM" id="Coils"/>
    </source>
</evidence>
<evidence type="ECO:0000256" key="5">
    <source>
        <dbReference type="SAM" id="MobiDB-lite"/>
    </source>
</evidence>
<dbReference type="SMART" id="SM00326">
    <property type="entry name" value="SH3"/>
    <property type="match status" value="4"/>
</dbReference>
<reference evidence="9" key="1">
    <citation type="submission" date="2022-08" db="EMBL/GenBank/DDBJ databases">
        <title>Novel sulfate-reducing endosymbionts in the free-living metamonad Anaeramoeba.</title>
        <authorList>
            <person name="Jerlstrom-Hultqvist J."/>
            <person name="Cepicka I."/>
            <person name="Gallot-Lavallee L."/>
            <person name="Salas-Leiva D."/>
            <person name="Curtis B.A."/>
            <person name="Zahonova K."/>
            <person name="Pipaliya S."/>
            <person name="Dacks J."/>
            <person name="Roger A.J."/>
        </authorList>
    </citation>
    <scope>NUCLEOTIDE SEQUENCE</scope>
    <source>
        <strain evidence="9">Schooner1</strain>
    </source>
</reference>
<feature type="domain" description="SH3" evidence="6">
    <location>
        <begin position="1"/>
        <end position="61"/>
    </location>
</feature>
<evidence type="ECO:0000259" key="7">
    <source>
        <dbReference type="PROSITE" id="PS50003"/>
    </source>
</evidence>
<feature type="compositionally biased region" description="Acidic residues" evidence="5">
    <location>
        <begin position="826"/>
        <end position="836"/>
    </location>
</feature>
<feature type="domain" description="Ras-GAP" evidence="8">
    <location>
        <begin position="2662"/>
        <end position="2863"/>
    </location>
</feature>
<feature type="domain" description="PH" evidence="7">
    <location>
        <begin position="511"/>
        <end position="608"/>
    </location>
</feature>
<dbReference type="InterPro" id="IPR008936">
    <property type="entry name" value="Rho_GTPase_activation_prot"/>
</dbReference>
<dbReference type="PROSITE" id="PS50018">
    <property type="entry name" value="RAS_GTPASE_ACTIV_2"/>
    <property type="match status" value="1"/>
</dbReference>
<feature type="compositionally biased region" description="Low complexity" evidence="5">
    <location>
        <begin position="471"/>
        <end position="484"/>
    </location>
</feature>
<dbReference type="Pfam" id="PF07653">
    <property type="entry name" value="SH3_2"/>
    <property type="match status" value="1"/>
</dbReference>
<feature type="region of interest" description="Disordered" evidence="5">
    <location>
        <begin position="1970"/>
        <end position="2018"/>
    </location>
</feature>
<dbReference type="Gene3D" id="1.10.506.10">
    <property type="entry name" value="GTPase Activation - p120gap, domain 1"/>
    <property type="match status" value="2"/>
</dbReference>
<accession>A0ABQ8ZG87</accession>
<sequence>MIALGCFDFVSKVPGILSFKKQDLISLSPNTSIKNKWVSGTNIRTNEKGVFPPNYVQFLDEKQFNNFSKKQLVGSETKKKRKKPSFHINTFRLSRTILRVDKDFSKLGGSRLRSDTNVKTITKNVLRLRTLRVPNSVPFYPFFREGKFRVSERNGKWENRYLLLYGTKLYFWKTAKQFQGLDNSHLSIDLIDLLRIEKRELENESNSNSNNNNFKKQKSIMLITKNLKITFLVAKNNEEQNDWYSNLKTIKIFYMLMKKKKIKDLDEKLYYKCLNFLYYNQEYLTKYLDQISTIILDENSKNSNNSKTEINKNNKLIKMKRNLLMNCLQSINNCIDFFLFKVMILNYKVKSDFRQKCLVLKDYKKANNLEISLKKYQLISIVQANQNGMWLGEFNFKMGLFPTKNCELIQIDSLDIFSDDFEKKYLSIENQLFILFRNHGNNLKNDNKNENNNGNNKNNNDNNDNNKKNNDNNNNNKNNNNNSNKDNDNEDNNYINENDNFEDFNILDNLSIIFKSYLNKQLQSKKSKWKKRFFLLVNNYFAYYTNEYHTKPNLILDLRKIKGVTNASMKLKKELCFEVQNPIRELRLNTNDTNLFNRWIEILQLCLNFLNYKNKIQMQNEEIEKKKVSLENLIQYLDELLKYYQERYFKIIQKKKKQQNKNKNFSLFIYSNQNDNNENSEKRNKKDNKNCFLFYPFLKLLQKKIYIMNKINIINKYKLKFLGILARLEFPNLLDKEIAYSIKDHTSLILFEEFKFEKKQWLYLINEVDDVYLLVENKEHTDIGLAFRSKLLIINIRDSKKIFFELENDLKIIKNDNLLINKDNKNEDDDEVDNENDNDKNKDVGGMKNKDKEIIILHNDDDDDEKDEKNANQNQNKNQNKNQNDTKVNDNDNINKNIQKQDQKQEPEPEQVQEQEEKQEQTQEQEQKQEKEKEQKQKQNIIINKNHKRTSSLKQIKKYQSELLNNEIEFEKKSGECFPIEKKGYLKIYKKGKFQKKYFSLTSWYFGYYDNINSKKTLGIIDFRKVICFKQDFKKESHTFNLRIKGGLTQILQCKSQIELDSWFNIFKYCLLFIKLSKLRLPNPFGNENGNGNENENENENKNKNENENENENINKNENESGSDNENNNFSINESGNKNIKKNQNNFEIDKINDNFIELIDWIDLTKGKLNNIQNKTRDLISQLALLKTWKKKLFSKFARLNIKDPNDNRIRLYCIKDYKASITESEMLSIKKGDWLILINNEENENNNNKNNLLIEVEFNNKRGGINKNHVQIIKPSGYEEIFTNNSGDHDDNDDDDDDNNDNFNLYYSKDDFNLQLEDELNYTFTFNYTFANNNTINNDNDKNSNKKNNSNNNNNNNNNSGSSSSSSSSSSINENNTNNTDINNSKNKNPKNIHEIQKKEIDEIIQNDKLKDVIFKQSNNKIKNYLIKNINFRRYGDFRDALPLFFSSSIKKQNKNGVGKWKNKILVIMDWFLLIFNNKLNSCEQLFNLHQLISVERCIDLEEYEYSFILYIGKEEVRIVVDNIHLFEKWLNKLNILKNFLIILSPFEKQNNIFIKYKYLKLVKWFELQIKIQSLINLKLIENNYDLKQNYEQLLYKIKASIKLLQQWREYILSRYCKYCILNLNFFSNKFDNSLIEDQKERIICLCDYSSNNNEELNFKENEIYLLQNKAHAHLKVIDKNDEIKKVYPDNVQIIKPEKINLKKEFPNLFQKKKNEKIDQFNDLHFQRGYNNDSSGNNNFNIISNLNKYNNNIFNSFLNDSDNNINNEDKNDNCDENDNNFELINKFNNNFLNLINSNKFNLNNLINQDIEDKIFYSNFNLNILKKKRANFLAQNCLNDFKNNPKSLFSFPIKYKNYLYSTADGSPYNNALSTKLIKYNAVLMSWILLLYKNSELNKNIYKVYDLRTIQSVEKKVLSIKEYSIILVFKEGFEKVFILQNEKQCDKWYYYFNSIMYFLIFLESNDNDSENDQDNIKKQGKSEVLNINNSKGKEQKIENENEKEKENEKENEREKEREREIEIEIINEDQIKMKNEIYIKNKNNNKNENEKEQLVLKNLKTFYNWIKNEINEQENLKDSHEQLIYLYKNSSDTTQEYNSQKEINSSQKRLISLYIWRKRILIDICKIENKAFLHDPNYDLIAFTLDSNNTKRQRQKTNNELMYSTNNWVIVKKLMDNKNKIFNESFLGILNNKEGFIKKSQVCFLSKIDFNINWDFEFSENVQKNIKLFQNEKLLNKTLKSEKYMNLKLKNYKDLMEFELIPLQKEGYLYYYQSSLLSSKWVKRHVLIKNDQLQFYINKNDLEPIKIVKLNNNLKLKKFIKNQKQIYDISSISTLSSLLNIESNIHYFELVNNHKNYKLICNNNDSKLEWIDYLKNIKNLLIIQRYPTKINYDEALRERRFLKAKLFIQHSIHQFQSKIKTFNSMFEFSSQNPNRNLQNRKELNQIKNAILELKELIRKYETFHLLILSKLLRFQLNKTAKNEVQENNGNTNDNKSKDESDDKWGYLTYTIQDPNKKNVIVKDQFIKLLEKVENTEKTKIVYNKKVIKIPNGSYIEISASKPQIFLEDFQTKKKRKEKKNPKLKLLNKNSNIFKSKFEIKMKKKLFNKNEKGKGKGTGKRNENGNESENGFTQPKKQLLLKLLVDEDLDLLKALVEIIDSPDADLLANCIILVLQSHEFVIPFIEHTINSEIEGIDDENTLFRGNSVAIKVMNNFARKISKNYFIKILSPIIEEIIQSTESFEIKMEQIINNNTNNEKEDNEKILIENQQRINYYCNKMINAILNSVYDFPLIIRDVCWRLCNVTNVKFPKAKYLVMAGFVFLRLISPVIVVPEMYGITELKANPKVRKALVIVSKVIQNIANSTKFKETSMKFMNPIITQYCEKIHTFMDDLIEPIFSTSSFDGKKLIIIGKSGQSFIAISANDLNSQPFQIAIDDLDLENTSISYKPESFPVSVDEIDIALSKIFKLINTSNYKKLLFQKLNSKEEILLKLKQITN</sequence>
<keyword evidence="2" id="KW-0343">GTPase activation</keyword>
<feature type="region of interest" description="Disordered" evidence="5">
    <location>
        <begin position="1339"/>
        <end position="1392"/>
    </location>
</feature>
<feature type="region of interest" description="Disordered" evidence="5">
    <location>
        <begin position="822"/>
        <end position="950"/>
    </location>
</feature>
<dbReference type="SUPFAM" id="SSF50729">
    <property type="entry name" value="PH domain-like"/>
    <property type="match status" value="5"/>
</dbReference>
<dbReference type="InterPro" id="IPR001849">
    <property type="entry name" value="PH_domain"/>
</dbReference>
<feature type="compositionally biased region" description="Basic and acidic residues" evidence="5">
    <location>
        <begin position="1991"/>
        <end position="2018"/>
    </location>
</feature>
<dbReference type="InterPro" id="IPR001452">
    <property type="entry name" value="SH3_domain"/>
</dbReference>
<dbReference type="SUPFAM" id="SSF50044">
    <property type="entry name" value="SH3-domain"/>
    <property type="match status" value="2"/>
</dbReference>
<feature type="compositionally biased region" description="Low complexity" evidence="5">
    <location>
        <begin position="450"/>
        <end position="463"/>
    </location>
</feature>
<dbReference type="InterPro" id="IPR001936">
    <property type="entry name" value="RasGAP_dom"/>
</dbReference>
<dbReference type="PROSITE" id="PS50002">
    <property type="entry name" value="SH3"/>
    <property type="match status" value="2"/>
</dbReference>
<feature type="domain" description="PH" evidence="7">
    <location>
        <begin position="979"/>
        <end position="1072"/>
    </location>
</feature>
<dbReference type="SMART" id="SM00323">
    <property type="entry name" value="RasGAP"/>
    <property type="match status" value="1"/>
</dbReference>
<dbReference type="InterPro" id="IPR011993">
    <property type="entry name" value="PH-like_dom_sf"/>
</dbReference>
<keyword evidence="1 3" id="KW-0728">SH3 domain</keyword>
<feature type="region of interest" description="Disordered" evidence="5">
    <location>
        <begin position="2609"/>
        <end position="2631"/>
    </location>
</feature>
<evidence type="ECO:0000313" key="10">
    <source>
        <dbReference type="Proteomes" id="UP001150062"/>
    </source>
</evidence>
<dbReference type="InterPro" id="IPR036028">
    <property type="entry name" value="SH3-like_dom_sf"/>
</dbReference>
<feature type="region of interest" description="Disordered" evidence="5">
    <location>
        <begin position="1085"/>
        <end position="1137"/>
    </location>
</feature>
<evidence type="ECO:0000259" key="6">
    <source>
        <dbReference type="PROSITE" id="PS50002"/>
    </source>
</evidence>
<feature type="region of interest" description="Disordered" evidence="5">
    <location>
        <begin position="444"/>
        <end position="495"/>
    </location>
</feature>
<feature type="compositionally biased region" description="Low complexity" evidence="5">
    <location>
        <begin position="1348"/>
        <end position="1389"/>
    </location>
</feature>
<feature type="domain" description="PH" evidence="7">
    <location>
        <begin position="141"/>
        <end position="252"/>
    </location>
</feature>
<protein>
    <submittedName>
        <fullName evidence="9">Ras gtpase-activating protein</fullName>
    </submittedName>
</protein>
<dbReference type="Gene3D" id="2.30.29.30">
    <property type="entry name" value="Pleckstrin-homology domain (PH domain)/Phosphotyrosine-binding domain (PTB)"/>
    <property type="match status" value="4"/>
</dbReference>
<dbReference type="Pfam" id="PF00169">
    <property type="entry name" value="PH"/>
    <property type="match status" value="3"/>
</dbReference>
<gene>
    <name evidence="9" type="ORF">M0813_11070</name>
</gene>
<feature type="compositionally biased region" description="Basic and acidic residues" evidence="5">
    <location>
        <begin position="837"/>
        <end position="859"/>
    </location>
</feature>
<evidence type="ECO:0000256" key="2">
    <source>
        <dbReference type="ARBA" id="ARBA00022468"/>
    </source>
</evidence>
<proteinExistence type="predicted"/>
<keyword evidence="4" id="KW-0175">Coiled coil</keyword>
<dbReference type="PANTHER" id="PTHR10194:SF60">
    <property type="entry name" value="RAS GTPASE-ACTIVATING PROTEIN RASKOL"/>
    <property type="match status" value="1"/>
</dbReference>
<feature type="compositionally biased region" description="Basic and acidic residues" evidence="5">
    <location>
        <begin position="915"/>
        <end position="937"/>
    </location>
</feature>
<feature type="domain" description="PH" evidence="7">
    <location>
        <begin position="2262"/>
        <end position="2379"/>
    </location>
</feature>
<evidence type="ECO:0000313" key="9">
    <source>
        <dbReference type="EMBL" id="KAJ6255749.1"/>
    </source>
</evidence>
<keyword evidence="10" id="KW-1185">Reference proteome</keyword>
<organism evidence="9 10">
    <name type="scientific">Anaeramoeba flamelloides</name>
    <dbReference type="NCBI Taxonomy" id="1746091"/>
    <lineage>
        <taxon>Eukaryota</taxon>
        <taxon>Metamonada</taxon>
        <taxon>Anaeramoebidae</taxon>
        <taxon>Anaeramoeba</taxon>
    </lineage>
</organism>
<feature type="compositionally biased region" description="Basic and acidic residues" evidence="5">
    <location>
        <begin position="1099"/>
        <end position="1119"/>
    </location>
</feature>
<dbReference type="CDD" id="cd00821">
    <property type="entry name" value="PH"/>
    <property type="match status" value="1"/>
</dbReference>
<feature type="compositionally biased region" description="Low complexity" evidence="5">
    <location>
        <begin position="871"/>
        <end position="898"/>
    </location>
</feature>
<feature type="region of interest" description="Disordered" evidence="5">
    <location>
        <begin position="1283"/>
        <end position="1304"/>
    </location>
</feature>
<dbReference type="SMART" id="SM00233">
    <property type="entry name" value="PH"/>
    <property type="match status" value="6"/>
</dbReference>
<feature type="domain" description="SH3" evidence="6">
    <location>
        <begin position="352"/>
        <end position="411"/>
    </location>
</feature>
<dbReference type="Proteomes" id="UP001150062">
    <property type="component" value="Unassembled WGS sequence"/>
</dbReference>
<feature type="compositionally biased region" description="Basic and acidic residues" evidence="5">
    <location>
        <begin position="2609"/>
        <end position="2623"/>
    </location>
</feature>
<feature type="compositionally biased region" description="Acidic residues" evidence="5">
    <location>
        <begin position="1292"/>
        <end position="1302"/>
    </location>
</feature>
<dbReference type="PANTHER" id="PTHR10194">
    <property type="entry name" value="RAS GTPASE-ACTIVATING PROTEINS"/>
    <property type="match status" value="1"/>
</dbReference>
<dbReference type="PROSITE" id="PS50003">
    <property type="entry name" value="PH_DOMAIN"/>
    <property type="match status" value="4"/>
</dbReference>
<comment type="caution">
    <text evidence="9">The sequence shown here is derived from an EMBL/GenBank/DDBJ whole genome shotgun (WGS) entry which is preliminary data.</text>
</comment>
<dbReference type="Gene3D" id="2.30.30.40">
    <property type="entry name" value="SH3 Domains"/>
    <property type="match status" value="3"/>
</dbReference>
<feature type="compositionally biased region" description="Low complexity" evidence="5">
    <location>
        <begin position="1120"/>
        <end position="1131"/>
    </location>
</feature>
<evidence type="ECO:0000256" key="3">
    <source>
        <dbReference type="PROSITE-ProRule" id="PRU00192"/>
    </source>
</evidence>
<dbReference type="InterPro" id="IPR039360">
    <property type="entry name" value="Ras_GTPase"/>
</dbReference>
<dbReference type="EMBL" id="JAOAOG010000001">
    <property type="protein sequence ID" value="KAJ6255749.1"/>
    <property type="molecule type" value="Genomic_DNA"/>
</dbReference>
<name>A0ABQ8ZG87_9EUKA</name>
<feature type="coiled-coil region" evidence="4">
    <location>
        <begin position="613"/>
        <end position="640"/>
    </location>
</feature>
<evidence type="ECO:0000256" key="1">
    <source>
        <dbReference type="ARBA" id="ARBA00022443"/>
    </source>
</evidence>
<dbReference type="SUPFAM" id="SSF48350">
    <property type="entry name" value="GTPase activation domain, GAP"/>
    <property type="match status" value="1"/>
</dbReference>